<dbReference type="RefSeq" id="WP_020213062.1">
    <property type="nucleotide sequence ID" value="NZ_JRLX01000006.1"/>
</dbReference>
<dbReference type="EMBL" id="JRLX01000006">
    <property type="protein sequence ID" value="KGO87122.1"/>
    <property type="molecule type" value="Genomic_DNA"/>
</dbReference>
<protein>
    <submittedName>
        <fullName evidence="2">GSCFA domain-containing protein</fullName>
    </submittedName>
</protein>
<keyword evidence="3" id="KW-1185">Reference proteome</keyword>
<reference evidence="2 3" key="1">
    <citation type="submission" date="2013-09" db="EMBL/GenBank/DDBJ databases">
        <authorList>
            <person name="Zeng Z."/>
            <person name="Chen C."/>
        </authorList>
    </citation>
    <scope>NUCLEOTIDE SEQUENCE [LARGE SCALE GENOMIC DNA]</scope>
    <source>
        <strain evidence="2 3">WB 3.3-2</strain>
    </source>
</reference>
<dbReference type="SUPFAM" id="SSF52266">
    <property type="entry name" value="SGNH hydrolase"/>
    <property type="match status" value="1"/>
</dbReference>
<dbReference type="Proteomes" id="UP000030152">
    <property type="component" value="Unassembled WGS sequence"/>
</dbReference>
<evidence type="ECO:0000313" key="3">
    <source>
        <dbReference type="Proteomes" id="UP000030152"/>
    </source>
</evidence>
<sequence length="319" mass="36192">MQFSTQIPIPQGDIKIDHTSRVVSLGSCFAVNIGQKLDYFKFRNSTNPFGILFHPQALQKFIGFAVHQKQFTEADIFFHNERWHCFDAHSDLSHSDKEVLLTNLNAATTLAHAHLQSATHMLITLGTAWVYRNIQSNELVANCHKVPQKEFTKELLSANAIKESLQNIIAMVAGVNPAAQIIFTVSPVRHIKDGFTQNQWSKANLISALHEVLLTSPSGVGGLDYFPSYEIMMDELRDYRYYAEDMIHPSQTAIDYIWERFTQSWVSEGSEGVMKTVDSIQKGLQHRSFNPNSAQHTAFLSKLNDKILLLQKQYPHIAF</sequence>
<evidence type="ECO:0000259" key="1">
    <source>
        <dbReference type="Pfam" id="PF08885"/>
    </source>
</evidence>
<accession>A0A0A2M3B5</accession>
<evidence type="ECO:0000313" key="2">
    <source>
        <dbReference type="EMBL" id="KGO87122.1"/>
    </source>
</evidence>
<dbReference type="eggNOG" id="COG2755">
    <property type="taxonomic scope" value="Bacteria"/>
</dbReference>
<dbReference type="Pfam" id="PF08885">
    <property type="entry name" value="GSCFA"/>
    <property type="match status" value="1"/>
</dbReference>
<dbReference type="AlphaFoldDB" id="A0A0A2M3B5"/>
<organism evidence="2 3">
    <name type="scientific">Flavobacterium rivuli WB 3.3-2 = DSM 21788</name>
    <dbReference type="NCBI Taxonomy" id="1121895"/>
    <lineage>
        <taxon>Bacteria</taxon>
        <taxon>Pseudomonadati</taxon>
        <taxon>Bacteroidota</taxon>
        <taxon>Flavobacteriia</taxon>
        <taxon>Flavobacteriales</taxon>
        <taxon>Flavobacteriaceae</taxon>
        <taxon>Flavobacterium</taxon>
    </lineage>
</organism>
<feature type="domain" description="GSCFA" evidence="1">
    <location>
        <begin position="21"/>
        <end position="261"/>
    </location>
</feature>
<dbReference type="STRING" id="1121895.GCA_000378485_01903"/>
<dbReference type="OrthoDB" id="9807687at2"/>
<comment type="caution">
    <text evidence="2">The sequence shown here is derived from an EMBL/GenBank/DDBJ whole genome shotgun (WGS) entry which is preliminary data.</text>
</comment>
<gene>
    <name evidence="2" type="ORF">Q765_07925</name>
</gene>
<name>A0A0A2M3B5_9FLAO</name>
<dbReference type="InterPro" id="IPR014982">
    <property type="entry name" value="GSCFA"/>
</dbReference>
<proteinExistence type="predicted"/>